<feature type="domain" description="C2H2-type" evidence="2">
    <location>
        <begin position="429"/>
        <end position="459"/>
    </location>
</feature>
<gene>
    <name evidence="3" type="ORF">MCYG_00132</name>
</gene>
<dbReference type="Gene3D" id="3.30.160.60">
    <property type="entry name" value="Classic Zinc Finger"/>
    <property type="match status" value="1"/>
</dbReference>
<dbReference type="eggNOG" id="ENOG502SNG2">
    <property type="taxonomic scope" value="Eukaryota"/>
</dbReference>
<organism evidence="3 4">
    <name type="scientific">Arthroderma otae (strain ATCC MYA-4605 / CBS 113480)</name>
    <name type="common">Microsporum canis</name>
    <dbReference type="NCBI Taxonomy" id="554155"/>
    <lineage>
        <taxon>Eukaryota</taxon>
        <taxon>Fungi</taxon>
        <taxon>Dikarya</taxon>
        <taxon>Ascomycota</taxon>
        <taxon>Pezizomycotina</taxon>
        <taxon>Eurotiomycetes</taxon>
        <taxon>Eurotiomycetidae</taxon>
        <taxon>Onygenales</taxon>
        <taxon>Arthrodermataceae</taxon>
        <taxon>Microsporum</taxon>
    </lineage>
</organism>
<dbReference type="EMBL" id="DS995701">
    <property type="protein sequence ID" value="EEQ27244.1"/>
    <property type="molecule type" value="Genomic_DNA"/>
</dbReference>
<sequence length="588" mass="64705">MSSKPKASVSKLSIPKRHSQGSRSQQSFQSSSSAQEFVDIPAKTHDDDFSHDKFSISPGINGSCHFDSLGNWAISDAMLTCADISAASEATDESFDTQSLSTTDYDMQESRMLTFAPYSQPIFAGSTDHSTFSELNPIQDVTSSCESPQMAFRNSHGFQTVSNVMGFSIKNESSRISGDNGCDNEKDQMEFDPAHQGMKNSDSLAAPSPWCQTAMNDDTSTGNVVHMSNLYTQIPATPPLTEASQDIPVTSACSPSNFSPYTGHDDSPFVDASYLSGQNFTMNAFYPLSPPLSARDYNRPSKPAKRSSLSTEATGDMSEVSDGDMFSTSVLSPRAKDGAETRNPRDHPFYSLPPETDGKYYCPFASRDKPCSHAPTTQKCAYHKYLDSHLKPYRCKVPQCVDAHFSSNACLFRHEREAHGMHGHGENPHLCHFPACERSIPGNGFPRRWNLHDHMRRVHDYTSSDKASSPEGSPVTGNSGKKKESAVRKRKGGSSNSQTMKRVRPVQSQTAAALKLAQAHSGQQLQNAERSYYACLAQLQEELKDINPQDPTLHEKANARLQELHTLSLNYRYIRAGQLANERASKSS</sequence>
<dbReference type="Pfam" id="PF26177">
    <property type="entry name" value="zf_C2H2_17_1st"/>
    <property type="match status" value="1"/>
</dbReference>
<feature type="domain" description="C2H2-type" evidence="2">
    <location>
        <begin position="393"/>
        <end position="419"/>
    </location>
</feature>
<dbReference type="Proteomes" id="UP000002035">
    <property type="component" value="Unassembled WGS sequence"/>
</dbReference>
<evidence type="ECO:0000259" key="2">
    <source>
        <dbReference type="SMART" id="SM00355"/>
    </source>
</evidence>
<dbReference type="InterPro" id="IPR059095">
    <property type="entry name" value="Znf_C2H2_17_2nd"/>
</dbReference>
<feature type="compositionally biased region" description="Low complexity" evidence="1">
    <location>
        <begin position="21"/>
        <end position="35"/>
    </location>
</feature>
<accession>C5FBR0</accession>
<dbReference type="VEuPathDB" id="FungiDB:MCYG_00132"/>
<dbReference type="InterPro" id="IPR059009">
    <property type="entry name" value="Znf_C2H2_17_1st"/>
</dbReference>
<dbReference type="HOGENOM" id="CLU_038084_0_0_1"/>
<evidence type="ECO:0000313" key="3">
    <source>
        <dbReference type="EMBL" id="EEQ27244.1"/>
    </source>
</evidence>
<dbReference type="OrthoDB" id="5062908at2759"/>
<feature type="compositionally biased region" description="Polar residues" evidence="1">
    <location>
        <begin position="493"/>
        <end position="509"/>
    </location>
</feature>
<dbReference type="InterPro" id="IPR013087">
    <property type="entry name" value="Znf_C2H2_type"/>
</dbReference>
<dbReference type="OMA" id="ACERSIP"/>
<feature type="region of interest" description="Disordered" evidence="1">
    <location>
        <begin position="296"/>
        <end position="328"/>
    </location>
</feature>
<dbReference type="RefSeq" id="XP_002850028.1">
    <property type="nucleotide sequence ID" value="XM_002849982.1"/>
</dbReference>
<feature type="compositionally biased region" description="Polar residues" evidence="1">
    <location>
        <begin position="464"/>
        <end position="479"/>
    </location>
</feature>
<evidence type="ECO:0000256" key="1">
    <source>
        <dbReference type="SAM" id="MobiDB-lite"/>
    </source>
</evidence>
<feature type="region of interest" description="Disordered" evidence="1">
    <location>
        <begin position="1"/>
        <end position="40"/>
    </location>
</feature>
<dbReference type="SMART" id="SM00355">
    <property type="entry name" value="ZnF_C2H2"/>
    <property type="match status" value="2"/>
</dbReference>
<proteinExistence type="predicted"/>
<dbReference type="AlphaFoldDB" id="C5FBR0"/>
<protein>
    <recommendedName>
        <fullName evidence="2">C2H2-type domain-containing protein</fullName>
    </recommendedName>
</protein>
<feature type="region of interest" description="Disordered" evidence="1">
    <location>
        <begin position="460"/>
        <end position="509"/>
    </location>
</feature>
<keyword evidence="4" id="KW-1185">Reference proteome</keyword>
<dbReference type="STRING" id="554155.C5FBR0"/>
<name>C5FBR0_ARTOC</name>
<dbReference type="GeneID" id="9230158"/>
<evidence type="ECO:0000313" key="4">
    <source>
        <dbReference type="Proteomes" id="UP000002035"/>
    </source>
</evidence>
<reference evidence="4" key="1">
    <citation type="journal article" date="2012" name="MBio">
        <title>Comparative genome analysis of Trichophyton rubrum and related dermatophytes reveals candidate genes involved in infection.</title>
        <authorList>
            <person name="Martinez D.A."/>
            <person name="Oliver B.G."/>
            <person name="Graeser Y."/>
            <person name="Goldberg J.M."/>
            <person name="Li W."/>
            <person name="Martinez-Rossi N.M."/>
            <person name="Monod M."/>
            <person name="Shelest E."/>
            <person name="Barton R.C."/>
            <person name="Birch E."/>
            <person name="Brakhage A.A."/>
            <person name="Chen Z."/>
            <person name="Gurr S.J."/>
            <person name="Heiman D."/>
            <person name="Heitman J."/>
            <person name="Kosti I."/>
            <person name="Rossi A."/>
            <person name="Saif S."/>
            <person name="Samalova M."/>
            <person name="Saunders C.W."/>
            <person name="Shea T."/>
            <person name="Summerbell R.C."/>
            <person name="Xu J."/>
            <person name="Young S."/>
            <person name="Zeng Q."/>
            <person name="Birren B.W."/>
            <person name="Cuomo C.A."/>
            <person name="White T.C."/>
        </authorList>
    </citation>
    <scope>NUCLEOTIDE SEQUENCE [LARGE SCALE GENOMIC DNA]</scope>
    <source>
        <strain evidence="4">ATCC MYA-4605 / CBS 113480</strain>
    </source>
</reference>
<dbReference type="Pfam" id="PF26176">
    <property type="entry name" value="zf_C2H2_17_2"/>
    <property type="match status" value="1"/>
</dbReference>